<reference evidence="3" key="1">
    <citation type="submission" date="2023-07" db="EMBL/GenBank/DDBJ databases">
        <title>30 novel species of actinomycetes from the DSMZ collection.</title>
        <authorList>
            <person name="Nouioui I."/>
        </authorList>
    </citation>
    <scope>NUCLEOTIDE SEQUENCE [LARGE SCALE GENOMIC DNA]</scope>
    <source>
        <strain evidence="3">DSM 42041</strain>
    </source>
</reference>
<name>A0ABU2NRH2_9ACTN</name>
<dbReference type="EMBL" id="JAVREQ010000005">
    <property type="protein sequence ID" value="MDT0378833.1"/>
    <property type="molecule type" value="Genomic_DNA"/>
</dbReference>
<dbReference type="SMART" id="SM00564">
    <property type="entry name" value="PQQ"/>
    <property type="match status" value="2"/>
</dbReference>
<dbReference type="RefSeq" id="WP_311672660.1">
    <property type="nucleotide sequence ID" value="NZ_JAVREQ010000005.1"/>
</dbReference>
<evidence type="ECO:0000313" key="3">
    <source>
        <dbReference type="Proteomes" id="UP001183414"/>
    </source>
</evidence>
<accession>A0ABU2NRH2</accession>
<sequence>MLLVLLTAGAGTGAWFLLGLGRGQTLWSLPYSGGSPDRQNYLSTWFTDKAVVRAQTDGISALDPASGRRLWGTPVPGEGTVVCASSSVASEGVAVLAFGETGSCSTVFALDLATGEVLWDMPVETLDEPPSLAVSGKAVVVNDKQAYLLADGSEAWAAKELPTDDGCTTGTFTGGAQLVRSYGCATKVDEFGAPSALRYTVSEIDPATGKARWEYVAKREDTSPDPLESHGEVLSTSPVVAREATGAYRILSDGGKPRGLVGIEGGRKLGQDAAFLGGSPSPAVAAHEGTLVVEQRHKNDEAVDGYDMDSGDKLWSTGPSSDVRYDLVQGAEEGLIATKEANGTFDLGDTDPFSLVAFDPETGDEDEMQDFDGVGDTLGVWNAAYLHEGGLFLASVSNKGSIGALEDIGALGEDHDSSLVAFEL</sequence>
<organism evidence="2 3">
    <name type="scientific">Streptomyces hazeniae</name>
    <dbReference type="NCBI Taxonomy" id="3075538"/>
    <lineage>
        <taxon>Bacteria</taxon>
        <taxon>Bacillati</taxon>
        <taxon>Actinomycetota</taxon>
        <taxon>Actinomycetes</taxon>
        <taxon>Kitasatosporales</taxon>
        <taxon>Streptomycetaceae</taxon>
        <taxon>Streptomyces</taxon>
    </lineage>
</organism>
<feature type="domain" description="Pyrrolo-quinoline quinone repeat" evidence="1">
    <location>
        <begin position="58"/>
        <end position="242"/>
    </location>
</feature>
<evidence type="ECO:0000313" key="2">
    <source>
        <dbReference type="EMBL" id="MDT0378833.1"/>
    </source>
</evidence>
<proteinExistence type="predicted"/>
<dbReference type="SUPFAM" id="SSF50998">
    <property type="entry name" value="Quinoprotein alcohol dehydrogenase-like"/>
    <property type="match status" value="1"/>
</dbReference>
<dbReference type="PANTHER" id="PTHR34512">
    <property type="entry name" value="CELL SURFACE PROTEIN"/>
    <property type="match status" value="1"/>
</dbReference>
<protein>
    <submittedName>
        <fullName evidence="2">PQQ-binding-like beta-propeller repeat protein</fullName>
    </submittedName>
</protein>
<dbReference type="Pfam" id="PF13360">
    <property type="entry name" value="PQQ_2"/>
    <property type="match status" value="1"/>
</dbReference>
<comment type="caution">
    <text evidence="2">The sequence shown here is derived from an EMBL/GenBank/DDBJ whole genome shotgun (WGS) entry which is preliminary data.</text>
</comment>
<dbReference type="InterPro" id="IPR002372">
    <property type="entry name" value="PQQ_rpt_dom"/>
</dbReference>
<dbReference type="InterPro" id="IPR015943">
    <property type="entry name" value="WD40/YVTN_repeat-like_dom_sf"/>
</dbReference>
<dbReference type="InterPro" id="IPR018391">
    <property type="entry name" value="PQQ_b-propeller_rpt"/>
</dbReference>
<evidence type="ECO:0000259" key="1">
    <source>
        <dbReference type="Pfam" id="PF13360"/>
    </source>
</evidence>
<dbReference type="PANTHER" id="PTHR34512:SF30">
    <property type="entry name" value="OUTER MEMBRANE PROTEIN ASSEMBLY FACTOR BAMB"/>
    <property type="match status" value="1"/>
</dbReference>
<dbReference type="InterPro" id="IPR011047">
    <property type="entry name" value="Quinoprotein_ADH-like_sf"/>
</dbReference>
<dbReference type="Gene3D" id="2.130.10.10">
    <property type="entry name" value="YVTN repeat-like/Quinoprotein amine dehydrogenase"/>
    <property type="match status" value="1"/>
</dbReference>
<keyword evidence="3" id="KW-1185">Reference proteome</keyword>
<dbReference type="Proteomes" id="UP001183414">
    <property type="component" value="Unassembled WGS sequence"/>
</dbReference>
<gene>
    <name evidence="2" type="ORF">RM572_08600</name>
</gene>